<dbReference type="InterPro" id="IPR013424">
    <property type="entry name" value="Ice-binding_C"/>
</dbReference>
<evidence type="ECO:0008006" key="4">
    <source>
        <dbReference type="Google" id="ProtNLM"/>
    </source>
</evidence>
<organism evidence="2 3">
    <name type="scientific">Lacipirellula limnantheis</name>
    <dbReference type="NCBI Taxonomy" id="2528024"/>
    <lineage>
        <taxon>Bacteria</taxon>
        <taxon>Pseudomonadati</taxon>
        <taxon>Planctomycetota</taxon>
        <taxon>Planctomycetia</taxon>
        <taxon>Pirellulales</taxon>
        <taxon>Lacipirellulaceae</taxon>
        <taxon>Lacipirellula</taxon>
    </lineage>
</organism>
<sequence precursor="true">MARRLFRGPFPVRALAWASLAANSLLPGQANALPRTWIGGNVDWVDGGAATNWNPNDEPDSDDEAIFNTANSVSLGSNNAVNGLTLSGGIDLFANDFDLIVDGLVQLTGASTNLNVGGAAGSIDADNVTINGGVLELAGGGLVLNEEVGASLLDLNAGGTLQGNGVITFSDAPLAFTTVFSNDGTLTALSRPAIIFGMPPVGTLQINTGNAFSLIDLDGSGNLGVVNVNRNQTLDVNGALADAFGGTMNLFHESTLDMSNSWALNAGTLTANNGFVAGGIGVSDTPAGTSFIKGGTLTQTGGVINVPDTDGTLQFDANFTMSGGSLTNFGTVIFNGVTNITTSAGYAPSAFNSQTIVNNSVTINDGASDFNWDGTGDADTTVNAAGSLSITAAHVDTGDDNFGGTINLVGGGDLTVNVAATSWTLVGTLAKTGAATSAVTGDRIVVTGSITNNDGGTLDLPPISTTATTSLITNSTTTLGGGTEFNGASAIGGFGLLRLEGISTVLASTTINTATFDWDGLGSGTTHTINPAATFTINAAVLDSDGDMDDPLVLMGSGSQLTVNSISGLTEWTMNGVVTGNASTIGTSLISGTSRMIVANVINVKGNTTINAPVTFNRNGFVADIDAGMTLDVTSSATTYADGTIDGAGAYDPGTTNLVTGDFAINPDNFDFDGGSWTIESGAELTFNVTDYEPDSLSNSFENTLTLNNGAIFANSADPAIVMNGTMNMNASGGFSAAEWNGDAVNIGNDAAILDANLNVTGDGNPNSQARFFAPVTFLSDADVDVPAGATLVLNRTVNFDTVNAANNAEFTGAGTIILSDVVNVNEAVTLNMVGGTVDLDGNDAVGDFVNVDAPITINAATLTNFGRVNGGGGTNTLDVNNSVGTGVLTVNLDDPNGEWTLNGPGVMNLVNDNVEATLLAGSDVNVNGTVNVVGDVRTTARLDIAGTVNVNTAAQPFRLAGGNGTNDMNTLAGGTISGAGILGADTGKGLTGHGTINTAVDFDGTADLVASGGTLTFTNFITDVNTIRTSGDSAIFNFTQPVTTNVTDDGILMEGGKLQGAQLTVAANIKPLRGTGLVNNQVVNNGLVQAAGGDLILQTAANDNDWDGVGNAGSLSAINDVTLELRDNLTFGFTGNVTATSGGRVFSNGFALDFNPGSSINLTEATYQSTASTGIGGTVTINAGQESTIQVQNNTFLTFETGSATTLNGNLRAVNNNISIEAGATFAGTGALVFPDGSHFILDNGANVNVLVANDGTFRPSGFNTVGAVTVKDYQQGNTGELLVELAGTLLNQYDRVLVGGNAILDGYLNIEIDGGFVPALGNTFDILSATFGRSGTFDTVDVSGMPAGLAFHLDYLPNTVRLTVVNKPIYTADFDEDGDVDGTDLTFWKNAYNLNQLGDADGDNDSDGADFLLWQQQFGSAPAVAIAQPAAAAVPEPSAAALLLVAMAGAGWRRSRDRLRA</sequence>
<dbReference type="NCBIfam" id="TIGR02595">
    <property type="entry name" value="PEP_CTERM"/>
    <property type="match status" value="1"/>
</dbReference>
<dbReference type="KEGG" id="llh:I41_04260"/>
<keyword evidence="1" id="KW-0732">Signal</keyword>
<evidence type="ECO:0000313" key="3">
    <source>
        <dbReference type="Proteomes" id="UP000317909"/>
    </source>
</evidence>
<keyword evidence="3" id="KW-1185">Reference proteome</keyword>
<feature type="signal peptide" evidence="1">
    <location>
        <begin position="1"/>
        <end position="32"/>
    </location>
</feature>
<feature type="chain" id="PRO_5022207481" description="Autotransporter-associated beta strand repeat protein" evidence="1">
    <location>
        <begin position="33"/>
        <end position="1463"/>
    </location>
</feature>
<proteinExistence type="predicted"/>
<accession>A0A517TSC0</accession>
<protein>
    <recommendedName>
        <fullName evidence="4">Autotransporter-associated beta strand repeat protein</fullName>
    </recommendedName>
</protein>
<dbReference type="Proteomes" id="UP000317909">
    <property type="component" value="Chromosome"/>
</dbReference>
<reference evidence="2 3" key="1">
    <citation type="submission" date="2019-02" db="EMBL/GenBank/DDBJ databases">
        <title>Deep-cultivation of Planctomycetes and their phenomic and genomic characterization uncovers novel biology.</title>
        <authorList>
            <person name="Wiegand S."/>
            <person name="Jogler M."/>
            <person name="Boedeker C."/>
            <person name="Pinto D."/>
            <person name="Vollmers J."/>
            <person name="Rivas-Marin E."/>
            <person name="Kohn T."/>
            <person name="Peeters S.H."/>
            <person name="Heuer A."/>
            <person name="Rast P."/>
            <person name="Oberbeckmann S."/>
            <person name="Bunk B."/>
            <person name="Jeske O."/>
            <person name="Meyerdierks A."/>
            <person name="Storesund J.E."/>
            <person name="Kallscheuer N."/>
            <person name="Luecker S."/>
            <person name="Lage O.M."/>
            <person name="Pohl T."/>
            <person name="Merkel B.J."/>
            <person name="Hornburger P."/>
            <person name="Mueller R.-W."/>
            <person name="Bruemmer F."/>
            <person name="Labrenz M."/>
            <person name="Spormann A.M."/>
            <person name="Op den Camp H."/>
            <person name="Overmann J."/>
            <person name="Amann R."/>
            <person name="Jetten M.S.M."/>
            <person name="Mascher T."/>
            <person name="Medema M.H."/>
            <person name="Devos D.P."/>
            <person name="Kaster A.-K."/>
            <person name="Ovreas L."/>
            <person name="Rohde M."/>
            <person name="Galperin M.Y."/>
            <person name="Jogler C."/>
        </authorList>
    </citation>
    <scope>NUCLEOTIDE SEQUENCE [LARGE SCALE GENOMIC DNA]</scope>
    <source>
        <strain evidence="2 3">I41</strain>
    </source>
</reference>
<evidence type="ECO:0000313" key="2">
    <source>
        <dbReference type="EMBL" id="QDT71270.1"/>
    </source>
</evidence>
<name>A0A517TSC0_9BACT</name>
<gene>
    <name evidence="2" type="ORF">I41_04260</name>
</gene>
<dbReference type="RefSeq" id="WP_168206616.1">
    <property type="nucleotide sequence ID" value="NZ_CP036339.1"/>
</dbReference>
<dbReference type="EMBL" id="CP036339">
    <property type="protein sequence ID" value="QDT71270.1"/>
    <property type="molecule type" value="Genomic_DNA"/>
</dbReference>
<evidence type="ECO:0000256" key="1">
    <source>
        <dbReference type="SAM" id="SignalP"/>
    </source>
</evidence>